<sequence>MSTTKPLWQRRIKRWSIVTLLAVDAAAVTAAVVGIVTAAPNLPARLAWVAAGVAGLALPVQLAAFLRLRRGRTGRNLPVMSAAAVIAVVVAVLGGVVGKTPWPALAAVLAWATTQAYARWYTRLDRVGQDALEVGNPMPEFEVVDLDGSVVRSLDFLGRPVVMVFIRGNWCPLCVAQVRELAGQYRALADRGVQVMLISPQPLDETRALADRFGVPFRYLQDPGAQAAQQLGLRHEGGVPPGLSVLGYQPDTVFPTVIVADAHGRIVFSDQTDDYRLRPEPATFLAALDTPASWRRT</sequence>
<dbReference type="PANTHER" id="PTHR42852:SF6">
    <property type="entry name" value="THIOL:DISULFIDE INTERCHANGE PROTEIN DSBE"/>
    <property type="match status" value="1"/>
</dbReference>
<keyword evidence="6" id="KW-1133">Transmembrane helix</keyword>
<keyword evidence="5" id="KW-0676">Redox-active center</keyword>
<feature type="domain" description="Thioredoxin" evidence="7">
    <location>
        <begin position="132"/>
        <end position="293"/>
    </location>
</feature>
<keyword evidence="2" id="KW-0201">Cytochrome c-type biogenesis</keyword>
<dbReference type="AlphaFoldDB" id="A0A5B1BUL6"/>
<evidence type="ECO:0000256" key="6">
    <source>
        <dbReference type="SAM" id="Phobius"/>
    </source>
</evidence>
<evidence type="ECO:0000256" key="4">
    <source>
        <dbReference type="ARBA" id="ARBA00023157"/>
    </source>
</evidence>
<gene>
    <name evidence="8" type="ORF">F0Q45_07620</name>
</gene>
<dbReference type="PROSITE" id="PS51352">
    <property type="entry name" value="THIOREDOXIN_2"/>
    <property type="match status" value="1"/>
</dbReference>
<dbReference type="InterPro" id="IPR000866">
    <property type="entry name" value="AhpC/TSA"/>
</dbReference>
<keyword evidence="4" id="KW-1015">Disulfide bond</keyword>
<dbReference type="GO" id="GO:0016209">
    <property type="term" value="F:antioxidant activity"/>
    <property type="evidence" value="ECO:0007669"/>
    <property type="project" value="InterPro"/>
</dbReference>
<evidence type="ECO:0000313" key="8">
    <source>
        <dbReference type="EMBL" id="KAA1250829.1"/>
    </source>
</evidence>
<evidence type="ECO:0000259" key="7">
    <source>
        <dbReference type="PROSITE" id="PS51352"/>
    </source>
</evidence>
<evidence type="ECO:0000256" key="5">
    <source>
        <dbReference type="ARBA" id="ARBA00023284"/>
    </source>
</evidence>
<evidence type="ECO:0000313" key="9">
    <source>
        <dbReference type="Proteomes" id="UP000324701"/>
    </source>
</evidence>
<dbReference type="CDD" id="cd02970">
    <property type="entry name" value="PRX_like2"/>
    <property type="match status" value="1"/>
</dbReference>
<keyword evidence="9" id="KW-1185">Reference proteome</keyword>
<name>A0A5B1BUL6_MYCSI</name>
<keyword evidence="3" id="KW-0735">Signal-anchor</keyword>
<proteinExistence type="predicted"/>
<feature type="transmembrane region" description="Helical" evidence="6">
    <location>
        <begin position="77"/>
        <end position="96"/>
    </location>
</feature>
<dbReference type="GO" id="GO:0016491">
    <property type="term" value="F:oxidoreductase activity"/>
    <property type="evidence" value="ECO:0007669"/>
    <property type="project" value="InterPro"/>
</dbReference>
<reference evidence="8 9" key="1">
    <citation type="submission" date="2019-09" db="EMBL/GenBank/DDBJ databases">
        <title>Report of infection by Mycobacterium simiae a patient suffering from pulmonary tuberculosis.</title>
        <authorList>
            <person name="Mohanty P.S."/>
            <person name="Bansal A.K."/>
            <person name="Singh H."/>
            <person name="Sharma S."/>
            <person name="Patil S.A."/>
            <person name="Upadhaya P."/>
            <person name="Singh P.K."/>
            <person name="Kumar D."/>
            <person name="Kumar S."/>
            <person name="Singh R.K."/>
            <person name="Chaudhary B."/>
        </authorList>
    </citation>
    <scope>NUCLEOTIDE SEQUENCE [LARGE SCALE GENOMIC DNA]</scope>
    <source>
        <strain evidence="8 9">JAL-560-SIM</strain>
    </source>
</reference>
<dbReference type="Gene3D" id="3.40.30.10">
    <property type="entry name" value="Glutaredoxin"/>
    <property type="match status" value="1"/>
</dbReference>
<dbReference type="Proteomes" id="UP000324701">
    <property type="component" value="Unassembled WGS sequence"/>
</dbReference>
<keyword evidence="6" id="KW-0472">Membrane</keyword>
<dbReference type="InterPro" id="IPR050553">
    <property type="entry name" value="Thioredoxin_ResA/DsbE_sf"/>
</dbReference>
<feature type="transmembrane region" description="Helical" evidence="6">
    <location>
        <begin position="46"/>
        <end position="65"/>
    </location>
</feature>
<comment type="subcellular location">
    <subcellularLocation>
        <location evidence="1">Cell envelope</location>
    </subcellularLocation>
</comment>
<dbReference type="EMBL" id="VTZN01000031">
    <property type="protein sequence ID" value="KAA1250829.1"/>
    <property type="molecule type" value="Genomic_DNA"/>
</dbReference>
<comment type="caution">
    <text evidence="8">The sequence shown here is derived from an EMBL/GenBank/DDBJ whole genome shotgun (WGS) entry which is preliminary data.</text>
</comment>
<dbReference type="RefSeq" id="WP_149653358.1">
    <property type="nucleotide sequence ID" value="NZ_VTZN01000031.1"/>
</dbReference>
<dbReference type="GO" id="GO:0030313">
    <property type="term" value="C:cell envelope"/>
    <property type="evidence" value="ECO:0007669"/>
    <property type="project" value="UniProtKB-SubCell"/>
</dbReference>
<dbReference type="SUPFAM" id="SSF52833">
    <property type="entry name" value="Thioredoxin-like"/>
    <property type="match status" value="1"/>
</dbReference>
<dbReference type="GO" id="GO:0017004">
    <property type="term" value="P:cytochrome complex assembly"/>
    <property type="evidence" value="ECO:0007669"/>
    <property type="project" value="UniProtKB-KW"/>
</dbReference>
<evidence type="ECO:0000256" key="1">
    <source>
        <dbReference type="ARBA" id="ARBA00004196"/>
    </source>
</evidence>
<dbReference type="Pfam" id="PF00578">
    <property type="entry name" value="AhpC-TSA"/>
    <property type="match status" value="1"/>
</dbReference>
<evidence type="ECO:0000256" key="3">
    <source>
        <dbReference type="ARBA" id="ARBA00022968"/>
    </source>
</evidence>
<accession>A0A5B1BUL6</accession>
<dbReference type="InterPro" id="IPR013766">
    <property type="entry name" value="Thioredoxin_domain"/>
</dbReference>
<protein>
    <submittedName>
        <fullName evidence="8">AhpC/TSA family protein</fullName>
    </submittedName>
</protein>
<organism evidence="8 9">
    <name type="scientific">Mycobacterium simiae</name>
    <name type="common">Mycobacterium habana</name>
    <dbReference type="NCBI Taxonomy" id="1784"/>
    <lineage>
        <taxon>Bacteria</taxon>
        <taxon>Bacillati</taxon>
        <taxon>Actinomycetota</taxon>
        <taxon>Actinomycetes</taxon>
        <taxon>Mycobacteriales</taxon>
        <taxon>Mycobacteriaceae</taxon>
        <taxon>Mycobacterium</taxon>
        <taxon>Mycobacterium simiae complex</taxon>
    </lineage>
</organism>
<keyword evidence="6" id="KW-0812">Transmembrane</keyword>
<dbReference type="PANTHER" id="PTHR42852">
    <property type="entry name" value="THIOL:DISULFIDE INTERCHANGE PROTEIN DSBE"/>
    <property type="match status" value="1"/>
</dbReference>
<dbReference type="InterPro" id="IPR036249">
    <property type="entry name" value="Thioredoxin-like_sf"/>
</dbReference>
<dbReference type="OrthoDB" id="9809746at2"/>
<evidence type="ECO:0000256" key="2">
    <source>
        <dbReference type="ARBA" id="ARBA00022748"/>
    </source>
</evidence>